<accession>A0A397SPI5</accession>
<evidence type="ECO:0000259" key="13">
    <source>
        <dbReference type="SMART" id="SM00829"/>
    </source>
</evidence>
<evidence type="ECO:0000313" key="14">
    <source>
        <dbReference type="EMBL" id="RIA86829.1"/>
    </source>
</evidence>
<evidence type="ECO:0000256" key="8">
    <source>
        <dbReference type="ARBA" id="ARBA00023098"/>
    </source>
</evidence>
<comment type="similarity">
    <text evidence="2">Belongs to the zinc-containing alcohol dehydrogenase family. Quinone oxidoreductase subfamily.</text>
</comment>
<dbReference type="GO" id="GO:0005739">
    <property type="term" value="C:mitochondrion"/>
    <property type="evidence" value="ECO:0007669"/>
    <property type="project" value="UniProtKB-SubCell"/>
</dbReference>
<dbReference type="Gene3D" id="3.40.50.720">
    <property type="entry name" value="NAD(P)-binding Rossmann-like Domain"/>
    <property type="match status" value="1"/>
</dbReference>
<dbReference type="SMART" id="SM00829">
    <property type="entry name" value="PKS_ER"/>
    <property type="match status" value="1"/>
</dbReference>
<evidence type="ECO:0000256" key="2">
    <source>
        <dbReference type="ARBA" id="ARBA00010371"/>
    </source>
</evidence>
<dbReference type="AlphaFoldDB" id="A0A397SPI5"/>
<keyword evidence="8" id="KW-0443">Lipid metabolism</keyword>
<evidence type="ECO:0000256" key="3">
    <source>
        <dbReference type="ARBA" id="ARBA00022516"/>
    </source>
</evidence>
<evidence type="ECO:0000256" key="12">
    <source>
        <dbReference type="ARBA" id="ARBA00048843"/>
    </source>
</evidence>
<dbReference type="EMBL" id="QKYT01000341">
    <property type="protein sequence ID" value="RIA86829.1"/>
    <property type="molecule type" value="Genomic_DNA"/>
</dbReference>
<dbReference type="GO" id="GO:0141148">
    <property type="term" value="F:enoyl-[acyl-carrier-protein] reductase (NADPH) activity"/>
    <property type="evidence" value="ECO:0007669"/>
    <property type="project" value="UniProtKB-EC"/>
</dbReference>
<dbReference type="PANTHER" id="PTHR43981:SF2">
    <property type="entry name" value="ENOYL-[ACYL-CARRIER-PROTEIN] REDUCTASE, MITOCHONDRIAL"/>
    <property type="match status" value="1"/>
</dbReference>
<dbReference type="InterPro" id="IPR011032">
    <property type="entry name" value="GroES-like_sf"/>
</dbReference>
<evidence type="ECO:0000313" key="15">
    <source>
        <dbReference type="Proteomes" id="UP000265703"/>
    </source>
</evidence>
<keyword evidence="15" id="KW-1185">Reference proteome</keyword>
<protein>
    <recommendedName>
        <fullName evidence="11">enoyl-[acyl-carrier-protein] reductase</fullName>
        <ecNumber evidence="11">1.3.1.104</ecNumber>
    </recommendedName>
</protein>
<comment type="caution">
    <text evidence="14">The sequence shown here is derived from an EMBL/GenBank/DDBJ whole genome shotgun (WGS) entry which is preliminary data.</text>
</comment>
<dbReference type="FunFam" id="3.40.50.720:FF:000112">
    <property type="entry name" value="Enoyl-[acyl-carrier-protein] reductase 1, mitochondrial"/>
    <property type="match status" value="1"/>
</dbReference>
<evidence type="ECO:0000256" key="9">
    <source>
        <dbReference type="ARBA" id="ARBA00023128"/>
    </source>
</evidence>
<dbReference type="InterPro" id="IPR013154">
    <property type="entry name" value="ADH-like_N"/>
</dbReference>
<dbReference type="PANTHER" id="PTHR43981">
    <property type="entry name" value="ENOYL-[ACYL-CARRIER-PROTEIN] REDUCTASE, MITOCHONDRIAL"/>
    <property type="match status" value="1"/>
</dbReference>
<dbReference type="STRING" id="658196.A0A397SPI5"/>
<dbReference type="InterPro" id="IPR036291">
    <property type="entry name" value="NAD(P)-bd_dom_sf"/>
</dbReference>
<evidence type="ECO:0000256" key="4">
    <source>
        <dbReference type="ARBA" id="ARBA00022832"/>
    </source>
</evidence>
<evidence type="ECO:0000256" key="7">
    <source>
        <dbReference type="ARBA" id="ARBA00023002"/>
    </source>
</evidence>
<comment type="subcellular location">
    <subcellularLocation>
        <location evidence="1">Mitochondrion</location>
    </subcellularLocation>
</comment>
<dbReference type="SUPFAM" id="SSF50129">
    <property type="entry name" value="GroES-like"/>
    <property type="match status" value="1"/>
</dbReference>
<keyword evidence="4" id="KW-0276">Fatty acid metabolism</keyword>
<evidence type="ECO:0000256" key="11">
    <source>
        <dbReference type="ARBA" id="ARBA00038963"/>
    </source>
</evidence>
<evidence type="ECO:0000256" key="5">
    <source>
        <dbReference type="ARBA" id="ARBA00022857"/>
    </source>
</evidence>
<dbReference type="Pfam" id="PF08240">
    <property type="entry name" value="ADH_N"/>
    <property type="match status" value="1"/>
</dbReference>
<reference evidence="14 15" key="1">
    <citation type="submission" date="2018-06" db="EMBL/GenBank/DDBJ databases">
        <title>Comparative genomics reveals the genomic features of Rhizophagus irregularis, R. cerebriforme, R. diaphanum and Gigaspora rosea, and their symbiotic lifestyle signature.</title>
        <authorList>
            <person name="Morin E."/>
            <person name="San Clemente H."/>
            <person name="Chen E.C.H."/>
            <person name="De La Providencia I."/>
            <person name="Hainaut M."/>
            <person name="Kuo A."/>
            <person name="Kohler A."/>
            <person name="Murat C."/>
            <person name="Tang N."/>
            <person name="Roy S."/>
            <person name="Loubradou J."/>
            <person name="Henrissat B."/>
            <person name="Grigoriev I.V."/>
            <person name="Corradi N."/>
            <person name="Roux C."/>
            <person name="Martin F.M."/>
        </authorList>
    </citation>
    <scope>NUCLEOTIDE SEQUENCE [LARGE SCALE GENOMIC DNA]</scope>
    <source>
        <strain evidence="14 15">DAOM 227022</strain>
    </source>
</reference>
<keyword evidence="6" id="KW-0809">Transit peptide</keyword>
<dbReference type="CDD" id="cd08290">
    <property type="entry name" value="ETR"/>
    <property type="match status" value="1"/>
</dbReference>
<comment type="catalytic activity">
    <reaction evidence="12">
        <text>a 2,3-saturated acyl-[ACP] + NADP(+) = a (2E)-enoyl-[ACP] + NADPH + H(+)</text>
        <dbReference type="Rhea" id="RHEA:22564"/>
        <dbReference type="Rhea" id="RHEA-COMP:9925"/>
        <dbReference type="Rhea" id="RHEA-COMP:9926"/>
        <dbReference type="ChEBI" id="CHEBI:15378"/>
        <dbReference type="ChEBI" id="CHEBI:57783"/>
        <dbReference type="ChEBI" id="CHEBI:58349"/>
        <dbReference type="ChEBI" id="CHEBI:78784"/>
        <dbReference type="ChEBI" id="CHEBI:78785"/>
        <dbReference type="EC" id="1.3.1.104"/>
    </reaction>
</comment>
<dbReference type="Gene3D" id="3.90.180.10">
    <property type="entry name" value="Medium-chain alcohol dehydrogenases, catalytic domain"/>
    <property type="match status" value="1"/>
</dbReference>
<dbReference type="Proteomes" id="UP000265703">
    <property type="component" value="Unassembled WGS sequence"/>
</dbReference>
<gene>
    <name evidence="14" type="ORF">C1645_855497</name>
</gene>
<dbReference type="InterPro" id="IPR013149">
    <property type="entry name" value="ADH-like_C"/>
</dbReference>
<organism evidence="14 15">
    <name type="scientific">Glomus cerebriforme</name>
    <dbReference type="NCBI Taxonomy" id="658196"/>
    <lineage>
        <taxon>Eukaryota</taxon>
        <taxon>Fungi</taxon>
        <taxon>Fungi incertae sedis</taxon>
        <taxon>Mucoromycota</taxon>
        <taxon>Glomeromycotina</taxon>
        <taxon>Glomeromycetes</taxon>
        <taxon>Glomerales</taxon>
        <taxon>Glomeraceae</taxon>
        <taxon>Glomus</taxon>
    </lineage>
</organism>
<feature type="domain" description="Enoyl reductase (ER)" evidence="13">
    <location>
        <begin position="20"/>
        <end position="367"/>
    </location>
</feature>
<evidence type="ECO:0000256" key="6">
    <source>
        <dbReference type="ARBA" id="ARBA00022946"/>
    </source>
</evidence>
<dbReference type="OrthoDB" id="7482721at2759"/>
<evidence type="ECO:0000256" key="10">
    <source>
        <dbReference type="ARBA" id="ARBA00023160"/>
    </source>
</evidence>
<dbReference type="SUPFAM" id="SSF51735">
    <property type="entry name" value="NAD(P)-binding Rossmann-fold domains"/>
    <property type="match status" value="1"/>
</dbReference>
<dbReference type="InterPro" id="IPR020843">
    <property type="entry name" value="ER"/>
</dbReference>
<name>A0A397SPI5_9GLOM</name>
<keyword evidence="7" id="KW-0560">Oxidoreductase</keyword>
<evidence type="ECO:0000256" key="1">
    <source>
        <dbReference type="ARBA" id="ARBA00004173"/>
    </source>
</evidence>
<proteinExistence type="inferred from homology"/>
<keyword evidence="3" id="KW-0444">Lipid biosynthesis</keyword>
<dbReference type="Pfam" id="PF00107">
    <property type="entry name" value="ADH_zinc_N"/>
    <property type="match status" value="1"/>
</dbReference>
<dbReference type="GO" id="GO:0006633">
    <property type="term" value="P:fatty acid biosynthetic process"/>
    <property type="evidence" value="ECO:0007669"/>
    <property type="project" value="UniProtKB-KW"/>
</dbReference>
<dbReference type="EC" id="1.3.1.104" evidence="11"/>
<keyword evidence="10" id="KW-0275">Fatty acid biosynthesis</keyword>
<dbReference type="InterPro" id="IPR051034">
    <property type="entry name" value="Mito_Enoyl-ACP_Reductase"/>
</dbReference>
<keyword evidence="9" id="KW-0496">Mitochondrion</keyword>
<sequence length="371" mass="41124">MTSEFLSSKVRAVVLEKYGNPKDVLRVHTYELPPITPTTLHIRFLASPINPADVNQIEGVYPVKPTFTKELGILPDGEHKELAVAGNEGLAEVIAVGDQIKDFKVGDWVVIGRSGFGTWRTHAVATPNDVIRINHEGIGLIQAATLTVNPCTAYRMLKDFVTLNEGDFVIQCGSNSGVGQAVIQIAKAWNINTINIVRNRPDIEDLKARLKSLGATYIITYEELKSNEAKDLIKEWTGGNDIKLGLNCIGGDVAREMSKYLGHSGHHVTYGAMSKQPFSIPASILIFKNIKFSGYWMTEWNQTHSKEERAEMLNEVIKLIKQGKLGDVAYEEVLWGSQTENDESLKDKFLNAFDKAGAGFHGKKQILRMQS</sequence>
<keyword evidence="5" id="KW-0521">NADP</keyword>